<dbReference type="InterPro" id="IPR001753">
    <property type="entry name" value="Enoyl-CoA_hydra/iso"/>
</dbReference>
<name>A0A7X2S877_9BACI</name>
<feature type="region of interest" description="Disordered" evidence="2">
    <location>
        <begin position="231"/>
        <end position="256"/>
    </location>
</feature>
<dbReference type="AlphaFoldDB" id="A0A7X2S877"/>
<keyword evidence="3" id="KW-0456">Lyase</keyword>
<sequence>MNTVNVAYEGRIARVEMNRPDVLNAMDTVMLNELLAAFKEVRESKADVLVLSGAGRGFSSGGDIKSMLSNMDASAFPEVMKTISKMVLELYTMPKLTISAIHGAAAGLGFSLALACDHVMAHETAIVSMNFIGIGLIPDGGGHFFMEKRLGETKAKQMIWEGKRLGAEEALRLGLIDQMVPGDLRAAVEEKASEWLEKPVAAMIETKGIYTSRSAGILEAVLSMETSSQYKMRQTEDHQEGISSFLEKRQPQFTGK</sequence>
<dbReference type="EMBL" id="WMIB01000016">
    <property type="protein sequence ID" value="MTH54591.1"/>
    <property type="molecule type" value="Genomic_DNA"/>
</dbReference>
<dbReference type="OrthoDB" id="9775794at2"/>
<reference evidence="3 4" key="1">
    <citation type="journal article" date="2017" name="Int. J. Syst. Evol. Microbiol.">
        <title>Bacillus mangrovi sp. nov., isolated from a sediment sample from a mangrove forest.</title>
        <authorList>
            <person name="Gupta V."/>
            <person name="Singh P.K."/>
            <person name="Korpole S."/>
            <person name="Tanuku N.R.S."/>
            <person name="Pinnaka A.K."/>
        </authorList>
    </citation>
    <scope>NUCLEOTIDE SEQUENCE [LARGE SCALE GENOMIC DNA]</scope>
    <source>
        <strain evidence="3 4">KCTC 33872</strain>
    </source>
</reference>
<comment type="caution">
    <text evidence="3">The sequence shown here is derived from an EMBL/GenBank/DDBJ whole genome shotgun (WGS) entry which is preliminary data.</text>
</comment>
<organism evidence="3 4">
    <name type="scientific">Metabacillus mangrovi</name>
    <dbReference type="NCBI Taxonomy" id="1491830"/>
    <lineage>
        <taxon>Bacteria</taxon>
        <taxon>Bacillati</taxon>
        <taxon>Bacillota</taxon>
        <taxon>Bacilli</taxon>
        <taxon>Bacillales</taxon>
        <taxon>Bacillaceae</taxon>
        <taxon>Metabacillus</taxon>
    </lineage>
</organism>
<dbReference type="RefSeq" id="WP_155113105.1">
    <property type="nucleotide sequence ID" value="NZ_WMIB01000016.1"/>
</dbReference>
<dbReference type="Gene3D" id="1.10.12.10">
    <property type="entry name" value="Lyase 2-enoyl-coa Hydratase, Chain A, domain 2"/>
    <property type="match status" value="1"/>
</dbReference>
<evidence type="ECO:0000313" key="3">
    <source>
        <dbReference type="EMBL" id="MTH54591.1"/>
    </source>
</evidence>
<dbReference type="Pfam" id="PF00378">
    <property type="entry name" value="ECH_1"/>
    <property type="match status" value="1"/>
</dbReference>
<dbReference type="NCBIfam" id="NF005804">
    <property type="entry name" value="PRK07659.1"/>
    <property type="match status" value="1"/>
</dbReference>
<dbReference type="InterPro" id="IPR029045">
    <property type="entry name" value="ClpP/crotonase-like_dom_sf"/>
</dbReference>
<dbReference type="SUPFAM" id="SSF52096">
    <property type="entry name" value="ClpP/crotonase"/>
    <property type="match status" value="1"/>
</dbReference>
<keyword evidence="4" id="KW-1185">Reference proteome</keyword>
<dbReference type="PANTHER" id="PTHR43459">
    <property type="entry name" value="ENOYL-COA HYDRATASE"/>
    <property type="match status" value="1"/>
</dbReference>
<dbReference type="CDD" id="cd06558">
    <property type="entry name" value="crotonase-like"/>
    <property type="match status" value="1"/>
</dbReference>
<dbReference type="PANTHER" id="PTHR43459:SF1">
    <property type="entry name" value="EG:BACN32G11.4 PROTEIN"/>
    <property type="match status" value="1"/>
</dbReference>
<gene>
    <name evidence="3" type="ORF">GKZ89_14400</name>
</gene>
<dbReference type="EC" id="4.2.1.17" evidence="3"/>
<proteinExistence type="inferred from homology"/>
<evidence type="ECO:0000256" key="2">
    <source>
        <dbReference type="SAM" id="MobiDB-lite"/>
    </source>
</evidence>
<accession>A0A7X2S877</accession>
<protein>
    <submittedName>
        <fullName evidence="3">Enoyl-CoA hydratase</fullName>
        <ecNumber evidence="3">4.2.1.17</ecNumber>
    </submittedName>
</protein>
<comment type="similarity">
    <text evidence="1">Belongs to the enoyl-CoA hydratase/isomerase family.</text>
</comment>
<dbReference type="InterPro" id="IPR014748">
    <property type="entry name" value="Enoyl-CoA_hydra_C"/>
</dbReference>
<dbReference type="GO" id="GO:0004300">
    <property type="term" value="F:enoyl-CoA hydratase activity"/>
    <property type="evidence" value="ECO:0007669"/>
    <property type="project" value="UniProtKB-EC"/>
</dbReference>
<feature type="compositionally biased region" description="Basic and acidic residues" evidence="2">
    <location>
        <begin position="233"/>
        <end position="250"/>
    </location>
</feature>
<evidence type="ECO:0000313" key="4">
    <source>
        <dbReference type="Proteomes" id="UP000434639"/>
    </source>
</evidence>
<dbReference type="Gene3D" id="3.90.226.10">
    <property type="entry name" value="2-enoyl-CoA Hydratase, Chain A, domain 1"/>
    <property type="match status" value="1"/>
</dbReference>
<dbReference type="Proteomes" id="UP000434639">
    <property type="component" value="Unassembled WGS sequence"/>
</dbReference>
<evidence type="ECO:0000256" key="1">
    <source>
        <dbReference type="ARBA" id="ARBA00005254"/>
    </source>
</evidence>